<proteinExistence type="predicted"/>
<gene>
    <name evidence="1" type="ORF">CYNAS_LOCUS21333</name>
</gene>
<name>A0AA36MGK2_CYLNA</name>
<evidence type="ECO:0000313" key="1">
    <source>
        <dbReference type="EMBL" id="CAJ0609350.1"/>
    </source>
</evidence>
<comment type="caution">
    <text evidence="1">The sequence shown here is derived from an EMBL/GenBank/DDBJ whole genome shotgun (WGS) entry which is preliminary data.</text>
</comment>
<organism evidence="1 2">
    <name type="scientific">Cylicocyclus nassatus</name>
    <name type="common">Nematode worm</name>
    <dbReference type="NCBI Taxonomy" id="53992"/>
    <lineage>
        <taxon>Eukaryota</taxon>
        <taxon>Metazoa</taxon>
        <taxon>Ecdysozoa</taxon>
        <taxon>Nematoda</taxon>
        <taxon>Chromadorea</taxon>
        <taxon>Rhabditida</taxon>
        <taxon>Rhabditina</taxon>
        <taxon>Rhabditomorpha</taxon>
        <taxon>Strongyloidea</taxon>
        <taxon>Strongylidae</taxon>
        <taxon>Cylicocyclus</taxon>
    </lineage>
</organism>
<sequence>MPEGPDGLLDARTLMSNTLKEAQNDKLTPAQLFIAYKLAEFPPTFHRIFEVRHINQNVYKPNLKGPLHNTTYDMWIKAVLNIGGSHTHTIARLWSRAGELTMTAVQEGVARAPLKK</sequence>
<reference evidence="1" key="1">
    <citation type="submission" date="2023-07" db="EMBL/GenBank/DDBJ databases">
        <authorList>
            <consortium name="CYATHOMIX"/>
        </authorList>
    </citation>
    <scope>NUCLEOTIDE SEQUENCE</scope>
    <source>
        <strain evidence="1">N/A</strain>
    </source>
</reference>
<dbReference type="AlphaFoldDB" id="A0AA36MGK2"/>
<evidence type="ECO:0000313" key="2">
    <source>
        <dbReference type="Proteomes" id="UP001176961"/>
    </source>
</evidence>
<accession>A0AA36MGK2</accession>
<keyword evidence="2" id="KW-1185">Reference proteome</keyword>
<dbReference type="EMBL" id="CATQJL010000326">
    <property type="protein sequence ID" value="CAJ0609350.1"/>
    <property type="molecule type" value="Genomic_DNA"/>
</dbReference>
<dbReference type="Proteomes" id="UP001176961">
    <property type="component" value="Unassembled WGS sequence"/>
</dbReference>
<protein>
    <submittedName>
        <fullName evidence="1">Uncharacterized protein</fullName>
    </submittedName>
</protein>